<dbReference type="AlphaFoldDB" id="A0A1I6H0P4"/>
<evidence type="ECO:0000313" key="2">
    <source>
        <dbReference type="Proteomes" id="UP000199534"/>
    </source>
</evidence>
<dbReference type="EMBL" id="FOYQ01000002">
    <property type="protein sequence ID" value="SFR48036.1"/>
    <property type="molecule type" value="Genomic_DNA"/>
</dbReference>
<protein>
    <submittedName>
        <fullName evidence="1">3D (Asp-Asp-Asp) domain-containing protein</fullName>
    </submittedName>
</protein>
<keyword evidence="2" id="KW-1185">Reference proteome</keyword>
<organism evidence="1 2">
    <name type="scientific">Robiginitalea myxolifaciens</name>
    <dbReference type="NCBI Taxonomy" id="400055"/>
    <lineage>
        <taxon>Bacteria</taxon>
        <taxon>Pseudomonadati</taxon>
        <taxon>Bacteroidota</taxon>
        <taxon>Flavobacteriia</taxon>
        <taxon>Flavobacteriales</taxon>
        <taxon>Flavobacteriaceae</taxon>
        <taxon>Robiginitalea</taxon>
    </lineage>
</organism>
<evidence type="ECO:0000313" key="1">
    <source>
        <dbReference type="EMBL" id="SFR48036.1"/>
    </source>
</evidence>
<name>A0A1I6H0P4_9FLAO</name>
<gene>
    <name evidence="1" type="ORF">SAMN04490243_2014</name>
</gene>
<dbReference type="STRING" id="400055.SAMN04490243_2014"/>
<reference evidence="1 2" key="1">
    <citation type="submission" date="2016-10" db="EMBL/GenBank/DDBJ databases">
        <authorList>
            <person name="de Groot N.N."/>
        </authorList>
    </citation>
    <scope>NUCLEOTIDE SEQUENCE [LARGE SCALE GENOMIC DNA]</scope>
    <source>
        <strain evidence="1 2">DSM 21019</strain>
    </source>
</reference>
<proteinExistence type="predicted"/>
<dbReference type="Proteomes" id="UP000199534">
    <property type="component" value="Unassembled WGS sequence"/>
</dbReference>
<sequence>MYFKSIIPSGLLLLFFLNSCQPDQEYVWQEIEVTVSAFNSVPWQTDGDPTITAWGDTLQEGMQCIAISRDLLAIGLEHNTEVEIEGLPGTYLVKDKMNRRFRNHVDLYMGTDVSKAREWGRQKRIIRFKVPDTTSVK</sequence>
<accession>A0A1I6H0P4</accession>
<dbReference type="CDD" id="cd22784">
    <property type="entry name" value="DPBB_MltA_YuiC-like"/>
    <property type="match status" value="1"/>
</dbReference>
<dbReference type="RefSeq" id="WP_245759802.1">
    <property type="nucleotide sequence ID" value="NZ_FOYQ01000002.1"/>
</dbReference>